<evidence type="ECO:0000313" key="1">
    <source>
        <dbReference type="EMBL" id="SKA58251.1"/>
    </source>
</evidence>
<organism evidence="1 2">
    <name type="scientific">Succinivibrio dextrinosolvens DSM 3072</name>
    <dbReference type="NCBI Taxonomy" id="1123324"/>
    <lineage>
        <taxon>Bacteria</taxon>
        <taxon>Pseudomonadati</taxon>
        <taxon>Pseudomonadota</taxon>
        <taxon>Gammaproteobacteria</taxon>
        <taxon>Aeromonadales</taxon>
        <taxon>Succinivibrionaceae</taxon>
        <taxon>Succinivibrio</taxon>
    </lineage>
</organism>
<gene>
    <name evidence="1" type="ORF">SAMN02745213_00366</name>
</gene>
<dbReference type="STRING" id="83771.SAMN02910357_02147"/>
<evidence type="ECO:0000313" key="2">
    <source>
        <dbReference type="Proteomes" id="UP000242432"/>
    </source>
</evidence>
<keyword evidence="2" id="KW-1185">Reference proteome</keyword>
<dbReference type="AlphaFoldDB" id="A0A1T4V0T7"/>
<dbReference type="Proteomes" id="UP000242432">
    <property type="component" value="Unassembled WGS sequence"/>
</dbReference>
<accession>A0A1T4V0T7</accession>
<proteinExistence type="predicted"/>
<dbReference type="RefSeq" id="WP_078927976.1">
    <property type="nucleotide sequence ID" value="NZ_FUXX01000004.1"/>
</dbReference>
<dbReference type="EMBL" id="FUXX01000004">
    <property type="protein sequence ID" value="SKA58251.1"/>
    <property type="molecule type" value="Genomic_DNA"/>
</dbReference>
<sequence>MEKKALSMTALERGELFMKAAQYRKAKAMLMKVGPKNPDYRSAQYDLFIIHASGCLNQIMIDEAILNLRETAKFGMDEAAKTLAVIKCFEKGLGNIDSLKSLVVCRYNQPDVADWTESPAVEFFSAVLACKYFYSMCMRSGDFYDVISLGSMMLKYYSSHKNEVPDFRMLVKYINENYVEAIPEDLSWYSVCVEMNDLYCSIKKTKANGIQAYNLLSAVLEYIQSEFSNQINILNTQINDYHNKGEHIAFRDFVFEYESVPQ</sequence>
<name>A0A1T4V0T7_9GAMM</name>
<reference evidence="2" key="1">
    <citation type="submission" date="2017-02" db="EMBL/GenBank/DDBJ databases">
        <authorList>
            <person name="Varghese N."/>
            <person name="Submissions S."/>
        </authorList>
    </citation>
    <scope>NUCLEOTIDE SEQUENCE [LARGE SCALE GENOMIC DNA]</scope>
    <source>
        <strain evidence="2">DSM 3072</strain>
    </source>
</reference>
<protein>
    <submittedName>
        <fullName evidence="1">Uncharacterized protein</fullName>
    </submittedName>
</protein>